<sequence>MAERHHANRFAARTAGLLLLACCFVLLAGCGVATVKRADGTGFAAPQGEPLTGGALLENERLKLEVEGQTGRITVTDKRNGHVWNGAASKEEAAAQEVAGDYKGHVQSPFIVEYHDVGAKANNTFKRGNVQSEQPEVRLYRSGERIEVAFNLRNGDLRFSFLLGLSGSNLIVDIPGERIHDNPKTAVLKSIMPYPFLGAVWGKTKSGYMLVPSGPGYLIDFYDRNYPYDSAFNEIVYGEDLGVNLGAGSPMPVLYPVFGIKQDDNAFLAVLDRGGEYGKLSATPSGLNTPFNWAAAEFLYLPDDYLKNAYSTQAKQFIEDYMKHEDRRMVYSFLAGEDADYVGMAKAYRTYLTETGGAKKLAPSGKEDPFTITVYQANEERGMLGRKAVPVTTFAEARRIVQTLYDKGVRSMNVALRGWNDGGDFPGSWPKRLPPEPSLGKPEELKALSDYAGSIGAPLLLYDNYFDATGRNAGFRPREDALRNLRTGVVETKIASFRQYRLRPEASLGYLRDSLPTYGEWGISGLVLNAYRGKTLSSDFNKNGVSTRGQAIAAQQEMLDSIGGALGRAGIQMAYAYAVGHAQLMQGFQIGPGYDVFAGKTVPFYPMAVHGLAGFSGKEANLLPDPQTDRLRQIEYGALPAYIVTQAPASDLQYTSVRSTLVSARFDIWQDEIVREYAKYRDSIGSAMHLYIENHRQLAEGVYATTYEDGRQVIVNYTDRPYRYASVDVPARDYAVVAAGRAADQPAEGRGLR</sequence>
<name>A0ABV5VVQ5_9BACL</name>
<keyword evidence="2" id="KW-1185">Reference proteome</keyword>
<dbReference type="Proteomes" id="UP001589619">
    <property type="component" value="Unassembled WGS sequence"/>
</dbReference>
<reference evidence="1 2" key="1">
    <citation type="submission" date="2024-09" db="EMBL/GenBank/DDBJ databases">
        <authorList>
            <person name="Sun Q."/>
            <person name="Mori K."/>
        </authorList>
    </citation>
    <scope>NUCLEOTIDE SEQUENCE [LARGE SCALE GENOMIC DNA]</scope>
    <source>
        <strain evidence="1 2">JCM 12520</strain>
    </source>
</reference>
<comment type="caution">
    <text evidence="1">The sequence shown here is derived from an EMBL/GenBank/DDBJ whole genome shotgun (WGS) entry which is preliminary data.</text>
</comment>
<evidence type="ECO:0000313" key="2">
    <source>
        <dbReference type="Proteomes" id="UP001589619"/>
    </source>
</evidence>
<dbReference type="RefSeq" id="WP_344911351.1">
    <property type="nucleotide sequence ID" value="NZ_BAAAYO010000010.1"/>
</dbReference>
<gene>
    <name evidence="1" type="ORF">ACFFNY_12320</name>
</gene>
<evidence type="ECO:0000313" key="1">
    <source>
        <dbReference type="EMBL" id="MFB9752343.1"/>
    </source>
</evidence>
<protein>
    <submittedName>
        <fullName evidence="1">DUF5696 domain-containing protein</fullName>
    </submittedName>
</protein>
<accession>A0ABV5VVQ5</accession>
<dbReference type="PROSITE" id="PS51257">
    <property type="entry name" value="PROKAR_LIPOPROTEIN"/>
    <property type="match status" value="1"/>
</dbReference>
<dbReference type="EMBL" id="JBHMAG010000009">
    <property type="protein sequence ID" value="MFB9752343.1"/>
    <property type="molecule type" value="Genomic_DNA"/>
</dbReference>
<proteinExistence type="predicted"/>
<dbReference type="Pfam" id="PF18952">
    <property type="entry name" value="DUF5696"/>
    <property type="match status" value="1"/>
</dbReference>
<dbReference type="InterPro" id="IPR043751">
    <property type="entry name" value="DUF5696"/>
</dbReference>
<organism evidence="1 2">
    <name type="scientific">Paenibacillus hodogayensis</name>
    <dbReference type="NCBI Taxonomy" id="279208"/>
    <lineage>
        <taxon>Bacteria</taxon>
        <taxon>Bacillati</taxon>
        <taxon>Bacillota</taxon>
        <taxon>Bacilli</taxon>
        <taxon>Bacillales</taxon>
        <taxon>Paenibacillaceae</taxon>
        <taxon>Paenibacillus</taxon>
    </lineage>
</organism>